<proteinExistence type="predicted"/>
<protein>
    <submittedName>
        <fullName evidence="1">Uncharacterized protein</fullName>
    </submittedName>
</protein>
<evidence type="ECO:0000313" key="1">
    <source>
        <dbReference type="EMBL" id="KAI4300309.1"/>
    </source>
</evidence>
<dbReference type="Proteomes" id="UP000828941">
    <property type="component" value="Chromosome 13"/>
</dbReference>
<reference evidence="1 2" key="1">
    <citation type="journal article" date="2022" name="DNA Res.">
        <title>Chromosomal-level genome assembly of the orchid tree Bauhinia variegata (Leguminosae; Cercidoideae) supports the allotetraploid origin hypothesis of Bauhinia.</title>
        <authorList>
            <person name="Zhong Y."/>
            <person name="Chen Y."/>
            <person name="Zheng D."/>
            <person name="Pang J."/>
            <person name="Liu Y."/>
            <person name="Luo S."/>
            <person name="Meng S."/>
            <person name="Qian L."/>
            <person name="Wei D."/>
            <person name="Dai S."/>
            <person name="Zhou R."/>
        </authorList>
    </citation>
    <scope>NUCLEOTIDE SEQUENCE [LARGE SCALE GENOMIC DNA]</scope>
    <source>
        <strain evidence="1">BV-YZ2020</strain>
    </source>
</reference>
<gene>
    <name evidence="1" type="ORF">L6164_033701</name>
</gene>
<sequence>MFIRSFVDKIQKRLVSHFAPRSRPIFNYFNEDSVKAAAVNIPDDVTEGHFAVLAIKGEETKRFVVELDYLNNPAFLGLLELAEQEYGFRQKGALAVPCRPHEFQKILDEWRNSFN</sequence>
<accession>A0ACB9KSG6</accession>
<comment type="caution">
    <text evidence="1">The sequence shown here is derived from an EMBL/GenBank/DDBJ whole genome shotgun (WGS) entry which is preliminary data.</text>
</comment>
<name>A0ACB9KSG6_BAUVA</name>
<evidence type="ECO:0000313" key="2">
    <source>
        <dbReference type="Proteomes" id="UP000828941"/>
    </source>
</evidence>
<dbReference type="EMBL" id="CM039438">
    <property type="protein sequence ID" value="KAI4300309.1"/>
    <property type="molecule type" value="Genomic_DNA"/>
</dbReference>
<organism evidence="1 2">
    <name type="scientific">Bauhinia variegata</name>
    <name type="common">Purple orchid tree</name>
    <name type="synonym">Phanera variegata</name>
    <dbReference type="NCBI Taxonomy" id="167791"/>
    <lineage>
        <taxon>Eukaryota</taxon>
        <taxon>Viridiplantae</taxon>
        <taxon>Streptophyta</taxon>
        <taxon>Embryophyta</taxon>
        <taxon>Tracheophyta</taxon>
        <taxon>Spermatophyta</taxon>
        <taxon>Magnoliopsida</taxon>
        <taxon>eudicotyledons</taxon>
        <taxon>Gunneridae</taxon>
        <taxon>Pentapetalae</taxon>
        <taxon>rosids</taxon>
        <taxon>fabids</taxon>
        <taxon>Fabales</taxon>
        <taxon>Fabaceae</taxon>
        <taxon>Cercidoideae</taxon>
        <taxon>Cercideae</taxon>
        <taxon>Bauhiniinae</taxon>
        <taxon>Bauhinia</taxon>
    </lineage>
</organism>
<keyword evidence="2" id="KW-1185">Reference proteome</keyword>